<evidence type="ECO:0008006" key="3">
    <source>
        <dbReference type="Google" id="ProtNLM"/>
    </source>
</evidence>
<evidence type="ECO:0000313" key="1">
    <source>
        <dbReference type="EMBL" id="CCE25063.1"/>
    </source>
</evidence>
<dbReference type="RefSeq" id="WP_014149819.1">
    <property type="nucleotide sequence ID" value="NC_016112.1"/>
</dbReference>
<proteinExistence type="predicted"/>
<name>G4SUB4_META2</name>
<sequence>MSDNKLIKAYNNLMEHLYEVMDDGIHSLAHALEQAKEKTSEFGGLTQEEINKVSDYVKRDVVHAAHSRNESKDEDDLSEWLKFDIDLLENFALEEFMSLADKTSVELAKFRAIAEVNTYHSGEVSSPGTFVCDQCNKEISFKTTSEIPKCPDCGADTFVRC</sequence>
<dbReference type="KEGG" id="mah:MEALZ_3400"/>
<reference evidence="2" key="1">
    <citation type="journal article" date="2012" name="J. Bacteriol.">
        <title>Genome sequence of the haloalkaliphilic methanotrophic bacterium Methylomicrobium alcaliphilum 20Z.</title>
        <authorList>
            <person name="Vuilleumier S."/>
            <person name="Khmelenina V.N."/>
            <person name="Bringel F."/>
            <person name="Reshetnikov A.S."/>
            <person name="Lajus A."/>
            <person name="Mangenot S."/>
            <person name="Rouy Z."/>
            <person name="Op den Camp H.J."/>
            <person name="Jetten M.S."/>
            <person name="Dispirito A.A."/>
            <person name="Dunfield P."/>
            <person name="Klotz M.G."/>
            <person name="Semrau J.D."/>
            <person name="Stein L.Y."/>
            <person name="Barbe V."/>
            <person name="Medigue C."/>
            <person name="Trotsenko Y.A."/>
            <person name="Kalyuzhnaya M.G."/>
        </authorList>
    </citation>
    <scope>NUCLEOTIDE SEQUENCE [LARGE SCALE GENOMIC DNA]</scope>
    <source>
        <strain evidence="2">DSM 19304 / NCIMB 14124 / VKM B-2133 / 20Z</strain>
    </source>
</reference>
<dbReference type="STRING" id="1091494.MEALZ_3400"/>
<dbReference type="Proteomes" id="UP000008315">
    <property type="component" value="Chromosome"/>
</dbReference>
<organism evidence="1 2">
    <name type="scientific">Methylotuvimicrobium alcaliphilum (strain DSM 19304 / NCIMB 14124 / VKM B-2133 / 20Z)</name>
    <name type="common">Methylomicrobium alcaliphilum</name>
    <dbReference type="NCBI Taxonomy" id="1091494"/>
    <lineage>
        <taxon>Bacteria</taxon>
        <taxon>Pseudomonadati</taxon>
        <taxon>Pseudomonadota</taxon>
        <taxon>Gammaproteobacteria</taxon>
        <taxon>Methylococcales</taxon>
        <taxon>Methylococcaceae</taxon>
        <taxon>Methylotuvimicrobium</taxon>
    </lineage>
</organism>
<dbReference type="AlphaFoldDB" id="G4SUB4"/>
<dbReference type="Pfam" id="PF07295">
    <property type="entry name" value="DUF1451"/>
    <property type="match status" value="1"/>
</dbReference>
<dbReference type="HOGENOM" id="CLU_101353_0_0_6"/>
<accession>G4SUB4</accession>
<dbReference type="InterPro" id="IPR009912">
    <property type="entry name" value="DUF1451"/>
</dbReference>
<dbReference type="PATRIC" id="fig|271065.3.peg.3506"/>
<protein>
    <recommendedName>
        <fullName evidence="3">Zinc ribbon-containing protein</fullName>
    </recommendedName>
</protein>
<dbReference type="EMBL" id="FO082060">
    <property type="protein sequence ID" value="CCE25063.1"/>
    <property type="molecule type" value="Genomic_DNA"/>
</dbReference>
<evidence type="ECO:0000313" key="2">
    <source>
        <dbReference type="Proteomes" id="UP000008315"/>
    </source>
</evidence>
<gene>
    <name evidence="1" type="ordered locus">MEALZ_3400</name>
</gene>
<keyword evidence="2" id="KW-1185">Reference proteome</keyword>